<dbReference type="PROSITE" id="PS50127">
    <property type="entry name" value="UBC_2"/>
    <property type="match status" value="1"/>
</dbReference>
<dbReference type="InterPro" id="IPR000608">
    <property type="entry name" value="UBC"/>
</dbReference>
<dbReference type="Pfam" id="PF00179">
    <property type="entry name" value="UQ_con"/>
    <property type="match status" value="1"/>
</dbReference>
<keyword evidence="1" id="KW-0808">Transferase</keyword>
<keyword evidence="4" id="KW-0547">Nucleotide-binding</keyword>
<dbReference type="InterPro" id="IPR023313">
    <property type="entry name" value="UBQ-conjugating_AS"/>
</dbReference>
<keyword evidence="4" id="KW-0067">ATP-binding</keyword>
<gene>
    <name evidence="6" type="ORF">KSP39_PZI010458</name>
</gene>
<keyword evidence="2 4" id="KW-0833">Ubl conjugation pathway</keyword>
<dbReference type="SUPFAM" id="SSF54495">
    <property type="entry name" value="UBC-like"/>
    <property type="match status" value="1"/>
</dbReference>
<feature type="domain" description="UBC core" evidence="5">
    <location>
        <begin position="1"/>
        <end position="79"/>
    </location>
</feature>
<dbReference type="Gene3D" id="3.10.110.10">
    <property type="entry name" value="Ubiquitin Conjugating Enzyme"/>
    <property type="match status" value="1"/>
</dbReference>
<dbReference type="PANTHER" id="PTHR24068">
    <property type="entry name" value="UBIQUITIN-CONJUGATING ENZYME E2"/>
    <property type="match status" value="1"/>
</dbReference>
<dbReference type="GO" id="GO:0016740">
    <property type="term" value="F:transferase activity"/>
    <property type="evidence" value="ECO:0007669"/>
    <property type="project" value="UniProtKB-KW"/>
</dbReference>
<evidence type="ECO:0000256" key="1">
    <source>
        <dbReference type="ARBA" id="ARBA00022679"/>
    </source>
</evidence>
<evidence type="ECO:0000259" key="5">
    <source>
        <dbReference type="PROSITE" id="PS50127"/>
    </source>
</evidence>
<dbReference type="InterPro" id="IPR016135">
    <property type="entry name" value="UBQ-conjugating_enzyme/RWD"/>
</dbReference>
<evidence type="ECO:0000256" key="3">
    <source>
        <dbReference type="PROSITE-ProRule" id="PRU10133"/>
    </source>
</evidence>
<evidence type="ECO:0000256" key="4">
    <source>
        <dbReference type="RuleBase" id="RU362109"/>
    </source>
</evidence>
<dbReference type="GO" id="GO:0005524">
    <property type="term" value="F:ATP binding"/>
    <property type="evidence" value="ECO:0007669"/>
    <property type="project" value="UniProtKB-UniRule"/>
</dbReference>
<protein>
    <recommendedName>
        <fullName evidence="5">UBC core domain-containing protein</fullName>
    </recommendedName>
</protein>
<name>A0AAP0G6K5_9ASPA</name>
<proteinExistence type="inferred from homology"/>
<dbReference type="AlphaFoldDB" id="A0AAP0G6K5"/>
<evidence type="ECO:0000313" key="7">
    <source>
        <dbReference type="Proteomes" id="UP001418222"/>
    </source>
</evidence>
<dbReference type="PROSITE" id="PS00183">
    <property type="entry name" value="UBC_1"/>
    <property type="match status" value="1"/>
</dbReference>
<organism evidence="6 7">
    <name type="scientific">Platanthera zijinensis</name>
    <dbReference type="NCBI Taxonomy" id="2320716"/>
    <lineage>
        <taxon>Eukaryota</taxon>
        <taxon>Viridiplantae</taxon>
        <taxon>Streptophyta</taxon>
        <taxon>Embryophyta</taxon>
        <taxon>Tracheophyta</taxon>
        <taxon>Spermatophyta</taxon>
        <taxon>Magnoliopsida</taxon>
        <taxon>Liliopsida</taxon>
        <taxon>Asparagales</taxon>
        <taxon>Orchidaceae</taxon>
        <taxon>Orchidoideae</taxon>
        <taxon>Orchideae</taxon>
        <taxon>Orchidinae</taxon>
        <taxon>Platanthera</taxon>
    </lineage>
</organism>
<sequence length="87" mass="9927">MTKIFHPNINSEDGTICLDILKKGWTPAMGISKVLLWFHALLTDPDPDYPSVPEIAHMYETDRAQYEMKARSWTQTYAISDLSAARI</sequence>
<keyword evidence="7" id="KW-1185">Reference proteome</keyword>
<comment type="caution">
    <text evidence="6">The sequence shown here is derived from an EMBL/GenBank/DDBJ whole genome shotgun (WGS) entry which is preliminary data.</text>
</comment>
<dbReference type="EMBL" id="JBBWWQ010000008">
    <property type="protein sequence ID" value="KAK8940680.1"/>
    <property type="molecule type" value="Genomic_DNA"/>
</dbReference>
<evidence type="ECO:0000313" key="6">
    <source>
        <dbReference type="EMBL" id="KAK8940680.1"/>
    </source>
</evidence>
<dbReference type="SMART" id="SM00212">
    <property type="entry name" value="UBCc"/>
    <property type="match status" value="1"/>
</dbReference>
<dbReference type="Proteomes" id="UP001418222">
    <property type="component" value="Unassembled WGS sequence"/>
</dbReference>
<reference evidence="6 7" key="1">
    <citation type="journal article" date="2022" name="Nat. Plants">
        <title>Genomes of leafy and leafless Platanthera orchids illuminate the evolution of mycoheterotrophy.</title>
        <authorList>
            <person name="Li M.H."/>
            <person name="Liu K.W."/>
            <person name="Li Z."/>
            <person name="Lu H.C."/>
            <person name="Ye Q.L."/>
            <person name="Zhang D."/>
            <person name="Wang J.Y."/>
            <person name="Li Y.F."/>
            <person name="Zhong Z.M."/>
            <person name="Liu X."/>
            <person name="Yu X."/>
            <person name="Liu D.K."/>
            <person name="Tu X.D."/>
            <person name="Liu B."/>
            <person name="Hao Y."/>
            <person name="Liao X.Y."/>
            <person name="Jiang Y.T."/>
            <person name="Sun W.H."/>
            <person name="Chen J."/>
            <person name="Chen Y.Q."/>
            <person name="Ai Y."/>
            <person name="Zhai J.W."/>
            <person name="Wu S.S."/>
            <person name="Zhou Z."/>
            <person name="Hsiao Y.Y."/>
            <person name="Wu W.L."/>
            <person name="Chen Y.Y."/>
            <person name="Lin Y.F."/>
            <person name="Hsu J.L."/>
            <person name="Li C.Y."/>
            <person name="Wang Z.W."/>
            <person name="Zhao X."/>
            <person name="Zhong W.Y."/>
            <person name="Ma X.K."/>
            <person name="Ma L."/>
            <person name="Huang J."/>
            <person name="Chen G.Z."/>
            <person name="Huang M.Z."/>
            <person name="Huang L."/>
            <person name="Peng D.H."/>
            <person name="Luo Y.B."/>
            <person name="Zou S.Q."/>
            <person name="Chen S.P."/>
            <person name="Lan S."/>
            <person name="Tsai W.C."/>
            <person name="Van de Peer Y."/>
            <person name="Liu Z.J."/>
        </authorList>
    </citation>
    <scope>NUCLEOTIDE SEQUENCE [LARGE SCALE GENOMIC DNA]</scope>
    <source>
        <strain evidence="6">Lor287</strain>
    </source>
</reference>
<feature type="active site" description="Glycyl thioester intermediate" evidence="3">
    <location>
        <position position="17"/>
    </location>
</feature>
<comment type="similarity">
    <text evidence="4">Belongs to the ubiquitin-conjugating enzyme family.</text>
</comment>
<evidence type="ECO:0000256" key="2">
    <source>
        <dbReference type="ARBA" id="ARBA00022786"/>
    </source>
</evidence>
<accession>A0AAP0G6K5</accession>